<reference evidence="1 2" key="1">
    <citation type="journal article" date="2025" name="Microbiol. Resour. Announc.">
        <title>Draft genome sequences for Neonectria magnoliae and Neonectria punicea, canker pathogens of Liriodendron tulipifera and Acer saccharum in West Virginia.</title>
        <authorList>
            <person name="Petronek H.M."/>
            <person name="Kasson M.T."/>
            <person name="Metheny A.M."/>
            <person name="Stauder C.M."/>
            <person name="Lovett B."/>
            <person name="Lynch S.C."/>
            <person name="Garnas J.R."/>
            <person name="Kasson L.R."/>
            <person name="Stajich J.E."/>
        </authorList>
    </citation>
    <scope>NUCLEOTIDE SEQUENCE [LARGE SCALE GENOMIC DNA]</scope>
    <source>
        <strain evidence="1 2">NRRL 64653</strain>
    </source>
</reference>
<accession>A0ABR1HP87</accession>
<evidence type="ECO:0000313" key="2">
    <source>
        <dbReference type="Proteomes" id="UP001498476"/>
    </source>
</evidence>
<dbReference type="EMBL" id="JAZAVJ010000012">
    <property type="protein sequence ID" value="KAK7423045.1"/>
    <property type="molecule type" value="Genomic_DNA"/>
</dbReference>
<name>A0ABR1HP87_9HYPO</name>
<organism evidence="1 2">
    <name type="scientific">Neonectria punicea</name>
    <dbReference type="NCBI Taxonomy" id="979145"/>
    <lineage>
        <taxon>Eukaryota</taxon>
        <taxon>Fungi</taxon>
        <taxon>Dikarya</taxon>
        <taxon>Ascomycota</taxon>
        <taxon>Pezizomycotina</taxon>
        <taxon>Sordariomycetes</taxon>
        <taxon>Hypocreomycetidae</taxon>
        <taxon>Hypocreales</taxon>
        <taxon>Nectriaceae</taxon>
        <taxon>Neonectria</taxon>
    </lineage>
</organism>
<sequence>MAAMPYESILSSDFFKFLIGPEKKQFFMHSSAVACQPQALEKLVNGDMREAHERCAIWYDVDPDTFIRFSQHVCTGDYQAAQPHTRDGVGLKECFPPPSAPPPPRLKKIRKVKTLSSWGDMTVPTKDKDLWSQFKKLYPEPAPDHEAENNTPEDDFSEDLERFTVHEEAIGDIAQLVRFCYEHTVEPDDLRELVNMYTACKVVDLWCSREFQCLTMETADYAGGLISEMLKRVD</sequence>
<comment type="caution">
    <text evidence="1">The sequence shown here is derived from an EMBL/GenBank/DDBJ whole genome shotgun (WGS) entry which is preliminary data.</text>
</comment>
<dbReference type="Proteomes" id="UP001498476">
    <property type="component" value="Unassembled WGS sequence"/>
</dbReference>
<keyword evidence="2" id="KW-1185">Reference proteome</keyword>
<evidence type="ECO:0000313" key="1">
    <source>
        <dbReference type="EMBL" id="KAK7423045.1"/>
    </source>
</evidence>
<proteinExistence type="predicted"/>
<evidence type="ECO:0008006" key="3">
    <source>
        <dbReference type="Google" id="ProtNLM"/>
    </source>
</evidence>
<protein>
    <recommendedName>
        <fullName evidence="3">BTB domain-containing protein</fullName>
    </recommendedName>
</protein>
<gene>
    <name evidence="1" type="ORF">QQX98_001335</name>
</gene>